<feature type="transmembrane region" description="Helical" evidence="1">
    <location>
        <begin position="32"/>
        <end position="51"/>
    </location>
</feature>
<protein>
    <submittedName>
        <fullName evidence="2">Uncharacterized protein</fullName>
    </submittedName>
</protein>
<evidence type="ECO:0000313" key="2">
    <source>
        <dbReference type="EMBL" id="CAH1232551.1"/>
    </source>
</evidence>
<accession>A0ABN8HDK5</accession>
<reference evidence="2" key="1">
    <citation type="submission" date="2022-01" db="EMBL/GenBank/DDBJ databases">
        <authorList>
            <person name="Criscuolo A."/>
        </authorList>
    </citation>
    <scope>NUCLEOTIDE SEQUENCE</scope>
    <source>
        <strain evidence="2">CIP111891</strain>
    </source>
</reference>
<evidence type="ECO:0000313" key="3">
    <source>
        <dbReference type="Proteomes" id="UP000838821"/>
    </source>
</evidence>
<dbReference type="RefSeq" id="WP_236293539.1">
    <property type="nucleotide sequence ID" value="NZ_CAKMMW010000052.1"/>
</dbReference>
<keyword evidence="3" id="KW-1185">Reference proteome</keyword>
<evidence type="ECO:0000256" key="1">
    <source>
        <dbReference type="SAM" id="Phobius"/>
    </source>
</evidence>
<keyword evidence="1" id="KW-1133">Transmembrane helix</keyword>
<name>A0ABN8HDK5_9BACL</name>
<dbReference type="Proteomes" id="UP000838821">
    <property type="component" value="Unassembled WGS sequence"/>
</dbReference>
<keyword evidence="1" id="KW-0812">Transmembrane</keyword>
<keyword evidence="1" id="KW-0472">Membrane</keyword>
<comment type="caution">
    <text evidence="2">The sequence shown here is derived from an EMBL/GenBank/DDBJ whole genome shotgun (WGS) entry which is preliminary data.</text>
</comment>
<proteinExistence type="predicted"/>
<sequence>MNWLFYFALILTFLALFISLQGGDGFEPLLNMIVALPIFILAAILLIIWWYKSNKTRK</sequence>
<organism evidence="2 3">
    <name type="scientific">Paenibacillus allorhizoplanae</name>
    <dbReference type="NCBI Taxonomy" id="2905648"/>
    <lineage>
        <taxon>Bacteria</taxon>
        <taxon>Bacillati</taxon>
        <taxon>Bacillota</taxon>
        <taxon>Bacilli</taxon>
        <taxon>Bacillales</taxon>
        <taxon>Paenibacillaceae</taxon>
        <taxon>Paenibacillus</taxon>
    </lineage>
</organism>
<gene>
    <name evidence="2" type="ORF">PAECIP111891_07039</name>
</gene>
<dbReference type="EMBL" id="CAKMMW010000052">
    <property type="protein sequence ID" value="CAH1232551.1"/>
    <property type="molecule type" value="Genomic_DNA"/>
</dbReference>